<comment type="caution">
    <text evidence="3">The sequence shown here is derived from an EMBL/GenBank/DDBJ whole genome shotgun (WGS) entry which is preliminary data.</text>
</comment>
<dbReference type="SUPFAM" id="SSF52833">
    <property type="entry name" value="Thioredoxin-like"/>
    <property type="match status" value="1"/>
</dbReference>
<feature type="domain" description="DSBA-like thioredoxin" evidence="2">
    <location>
        <begin position="95"/>
        <end position="215"/>
    </location>
</feature>
<protein>
    <submittedName>
        <fullName evidence="3">DsbA family protein</fullName>
    </submittedName>
</protein>
<evidence type="ECO:0000313" key="3">
    <source>
        <dbReference type="EMBL" id="MBK4715091.1"/>
    </source>
</evidence>
<dbReference type="Gene3D" id="3.40.30.10">
    <property type="entry name" value="Glutaredoxin"/>
    <property type="match status" value="1"/>
</dbReference>
<gene>
    <name evidence="3" type="ORF">JJB97_07060</name>
</gene>
<evidence type="ECO:0000259" key="2">
    <source>
        <dbReference type="Pfam" id="PF01323"/>
    </source>
</evidence>
<dbReference type="Proteomes" id="UP000659047">
    <property type="component" value="Unassembled WGS sequence"/>
</dbReference>
<organism evidence="3 4">
    <name type="scientific">Tenebrionibacter intestinalis</name>
    <dbReference type="NCBI Taxonomy" id="2799638"/>
    <lineage>
        <taxon>Bacteria</taxon>
        <taxon>Pseudomonadati</taxon>
        <taxon>Pseudomonadota</taxon>
        <taxon>Gammaproteobacteria</taxon>
        <taxon>Enterobacterales</taxon>
        <taxon>Enterobacteriaceae</taxon>
        <taxon>Tenebrionibacter/Tenebrionicola group</taxon>
        <taxon>Tenebrionibacter</taxon>
    </lineage>
</organism>
<keyword evidence="1" id="KW-0472">Membrane</keyword>
<keyword evidence="1" id="KW-1133">Transmembrane helix</keyword>
<dbReference type="PANTHER" id="PTHR35891">
    <property type="entry name" value="THIOL:DISULFIDE INTERCHANGE PROTEIN DSBA"/>
    <property type="match status" value="1"/>
</dbReference>
<dbReference type="EMBL" id="JAEPBH010000014">
    <property type="protein sequence ID" value="MBK4715091.1"/>
    <property type="molecule type" value="Genomic_DNA"/>
</dbReference>
<keyword evidence="4" id="KW-1185">Reference proteome</keyword>
<accession>A0A8K0V1N8</accession>
<dbReference type="InterPro" id="IPR036249">
    <property type="entry name" value="Thioredoxin-like_sf"/>
</dbReference>
<dbReference type="InterPro" id="IPR001853">
    <property type="entry name" value="DSBA-like_thioredoxin_dom"/>
</dbReference>
<dbReference type="AlphaFoldDB" id="A0A8K0V1N8"/>
<proteinExistence type="predicted"/>
<evidence type="ECO:0000256" key="1">
    <source>
        <dbReference type="SAM" id="Phobius"/>
    </source>
</evidence>
<dbReference type="PANTHER" id="PTHR35891:SF3">
    <property type="entry name" value="THIOL:DISULFIDE INTERCHANGE PROTEIN DSBL"/>
    <property type="match status" value="1"/>
</dbReference>
<feature type="transmembrane region" description="Helical" evidence="1">
    <location>
        <begin position="12"/>
        <end position="32"/>
    </location>
</feature>
<sequence length="227" mass="25570">MKKQYGRATVIGYSLFLIVISALMTVLFYHIFIFQTFSSTSEEAEVKLIELSAEQVKNSPIKDANSIIEVMSYGCHFCAANEENVARMVNNLPEGVSFSAIHIVKEGNPLAAYAPVFATLEEMGIEKEKRDEIYNSVIARGVNLANDSVLEGWLVKNNISVDRYDAVRQSQAVKDRLNYMAAVSQYYNINATPMFIVNKRYVMVQDGTFPEFAQKMIQLLQKGEQNP</sequence>
<name>A0A8K0V1N8_9ENTR</name>
<evidence type="ECO:0000313" key="4">
    <source>
        <dbReference type="Proteomes" id="UP000659047"/>
    </source>
</evidence>
<dbReference type="Pfam" id="PF01323">
    <property type="entry name" value="DSBA"/>
    <property type="match status" value="1"/>
</dbReference>
<keyword evidence="1" id="KW-0812">Transmembrane</keyword>
<reference evidence="3" key="1">
    <citation type="submission" date="2021-01" db="EMBL/GenBank/DDBJ databases">
        <title>Intestinitalea alba gen. nov., sp. nov., a novel genus of the family Enterobacteriaceae, isolated from the gut of the plastic-eating mealworm Tenebrio molitor L.</title>
        <authorList>
            <person name="Yang Y."/>
        </authorList>
    </citation>
    <scope>NUCLEOTIDE SEQUENCE</scope>
    <source>
        <strain evidence="3">BIT-L3</strain>
    </source>
</reference>
<dbReference type="RefSeq" id="WP_238713310.1">
    <property type="nucleotide sequence ID" value="NZ_JAEPBH010000014.1"/>
</dbReference>
<dbReference type="GO" id="GO:0016491">
    <property type="term" value="F:oxidoreductase activity"/>
    <property type="evidence" value="ECO:0007669"/>
    <property type="project" value="InterPro"/>
</dbReference>
<dbReference type="InterPro" id="IPR050824">
    <property type="entry name" value="Thiol_disulfide_DsbA"/>
</dbReference>